<dbReference type="InterPro" id="IPR032675">
    <property type="entry name" value="LRR_dom_sf"/>
</dbReference>
<evidence type="ECO:0000313" key="6">
    <source>
        <dbReference type="Proteomes" id="UP000285343"/>
    </source>
</evidence>
<sequence length="334" mass="38107">MKNVFYLFSLLWLCVACSDKGEALPAGPARPTMNVQDSLAIVAYYHSMKCAEWKGDFHWDLTDYETWGGVTAMLDTVKNEYRITGIEVPMAETYLPAGYCLPAELGKLSELRSLIVWGDGRAEGGIPSELFNCPLEMLYIKGKGFTKKSIPENVLQHTFYIYPLVDKAETCRLNPDLFGNWENVDRINFSLKENGEVRGCVTAPWSNNGCSSILPETFRKGIQKEAAWSMLFHTFKESDLLERTSYMCFYNTPASQLKVFYWHDEPSKVCRGPQWFAFVTENKKLRLLHCVEKGDDILLFSNPFWDKMIPGGWDGFIIQVPRPAIVRSNLNIDL</sequence>
<dbReference type="Gene3D" id="3.80.10.10">
    <property type="entry name" value="Ribonuclease Inhibitor"/>
    <property type="match status" value="1"/>
</dbReference>
<proteinExistence type="predicted"/>
<dbReference type="Proteomes" id="UP000285343">
    <property type="component" value="Unassembled WGS sequence"/>
</dbReference>
<accession>A0A174CYF7</accession>
<dbReference type="EMBL" id="QRZC01000005">
    <property type="protein sequence ID" value="RGV44080.1"/>
    <property type="molecule type" value="Genomic_DNA"/>
</dbReference>
<dbReference type="EMBL" id="QSTL01000011">
    <property type="protein sequence ID" value="RGM54579.1"/>
    <property type="molecule type" value="Genomic_DNA"/>
</dbReference>
<dbReference type="Proteomes" id="UP000095419">
    <property type="component" value="Unassembled WGS sequence"/>
</dbReference>
<organism evidence="1 4">
    <name type="scientific">Bacteroides uniformis</name>
    <dbReference type="NCBI Taxonomy" id="820"/>
    <lineage>
        <taxon>Bacteria</taxon>
        <taxon>Pseudomonadati</taxon>
        <taxon>Bacteroidota</taxon>
        <taxon>Bacteroidia</taxon>
        <taxon>Bacteroidales</taxon>
        <taxon>Bacteroidaceae</taxon>
        <taxon>Bacteroides</taxon>
    </lineage>
</organism>
<dbReference type="RefSeq" id="WP_057087439.1">
    <property type="nucleotide sequence ID" value="NZ_CYZF01000003.1"/>
</dbReference>
<evidence type="ECO:0000313" key="4">
    <source>
        <dbReference type="Proteomes" id="UP000095419"/>
    </source>
</evidence>
<evidence type="ECO:0000313" key="5">
    <source>
        <dbReference type="Proteomes" id="UP000261295"/>
    </source>
</evidence>
<dbReference type="EMBL" id="CYZF01000003">
    <property type="protein sequence ID" value="CUO18412.1"/>
    <property type="molecule type" value="Genomic_DNA"/>
</dbReference>
<reference evidence="5 6" key="2">
    <citation type="submission" date="2018-08" db="EMBL/GenBank/DDBJ databases">
        <title>A genome reference for cultivated species of the human gut microbiota.</title>
        <authorList>
            <person name="Zou Y."/>
            <person name="Xue W."/>
            <person name="Luo G."/>
        </authorList>
    </citation>
    <scope>NUCLEOTIDE SEQUENCE [LARGE SCALE GENOMIC DNA]</scope>
    <source>
        <strain evidence="3 6">AF14-42</strain>
        <strain evidence="2 5">OM07-9</strain>
    </source>
</reference>
<gene>
    <name evidence="3" type="ORF">DWW14_05945</name>
    <name evidence="2" type="ORF">DXC07_12570</name>
    <name evidence="1" type="ORF">ERS417307_01136</name>
</gene>
<name>A0A174CYF7_BACUN</name>
<evidence type="ECO:0000313" key="2">
    <source>
        <dbReference type="EMBL" id="RGM54579.1"/>
    </source>
</evidence>
<protein>
    <submittedName>
        <fullName evidence="1">Uncharacterized protein</fullName>
    </submittedName>
</protein>
<evidence type="ECO:0000313" key="3">
    <source>
        <dbReference type="EMBL" id="RGV44080.1"/>
    </source>
</evidence>
<dbReference type="AlphaFoldDB" id="A0A174CYF7"/>
<dbReference type="Proteomes" id="UP000261295">
    <property type="component" value="Unassembled WGS sequence"/>
</dbReference>
<evidence type="ECO:0000313" key="1">
    <source>
        <dbReference type="EMBL" id="CUO18412.1"/>
    </source>
</evidence>
<reference evidence="1 4" key="1">
    <citation type="submission" date="2015-09" db="EMBL/GenBank/DDBJ databases">
        <authorList>
            <consortium name="Pathogen Informatics"/>
        </authorList>
    </citation>
    <scope>NUCLEOTIDE SEQUENCE [LARGE SCALE GENOMIC DNA]</scope>
    <source>
        <strain evidence="1 4">2789STDY5608791</strain>
    </source>
</reference>